<dbReference type="Pfam" id="PF16935">
    <property type="entry name" value="Hol_Tox"/>
    <property type="match status" value="1"/>
</dbReference>
<evidence type="ECO:0000313" key="2">
    <source>
        <dbReference type="EMBL" id="MCQ1528968.1"/>
    </source>
</evidence>
<gene>
    <name evidence="2" type="ORF">LJD61_05325</name>
</gene>
<feature type="transmembrane region" description="Helical" evidence="1">
    <location>
        <begin position="6"/>
        <end position="28"/>
    </location>
</feature>
<keyword evidence="1" id="KW-0472">Membrane</keyword>
<name>A0ABT1NCI0_9FIRM</name>
<evidence type="ECO:0000313" key="3">
    <source>
        <dbReference type="Proteomes" id="UP001651880"/>
    </source>
</evidence>
<keyword evidence="1" id="KW-0812">Transmembrane</keyword>
<reference evidence="2 3" key="1">
    <citation type="submission" date="2021-10" db="EMBL/GenBank/DDBJ databases">
        <title>Lutispora strain m25 sp. nov., a thermophilic, non-spore-forming bacterium isolated from a lab-scale methanogenic bioreactor digesting anaerobic sludge.</title>
        <authorList>
            <person name="El Houari A."/>
            <person name="Mcdonald J."/>
        </authorList>
    </citation>
    <scope>NUCLEOTIDE SEQUENCE [LARGE SCALE GENOMIC DNA]</scope>
    <source>
        <strain evidence="3">m25</strain>
    </source>
</reference>
<keyword evidence="1" id="KW-1133">Transmembrane helix</keyword>
<dbReference type="RefSeq" id="WP_408614853.1">
    <property type="nucleotide sequence ID" value="NZ_JAJEKE010000003.1"/>
</dbReference>
<protein>
    <submittedName>
        <fullName evidence="2">Holin-like toxin</fullName>
    </submittedName>
</protein>
<accession>A0ABT1NCI0</accession>
<sequence>MNTYQIISLMIGFGMLILTLVSLIIDLIKAIIKEKK</sequence>
<evidence type="ECO:0000256" key="1">
    <source>
        <dbReference type="SAM" id="Phobius"/>
    </source>
</evidence>
<keyword evidence="3" id="KW-1185">Reference proteome</keyword>
<dbReference type="EMBL" id="JAJEKE010000003">
    <property type="protein sequence ID" value="MCQ1528968.1"/>
    <property type="molecule type" value="Genomic_DNA"/>
</dbReference>
<comment type="caution">
    <text evidence="2">The sequence shown here is derived from an EMBL/GenBank/DDBJ whole genome shotgun (WGS) entry which is preliminary data.</text>
</comment>
<organism evidence="2 3">
    <name type="scientific">Lutispora saccharofermentans</name>
    <dbReference type="NCBI Taxonomy" id="3024236"/>
    <lineage>
        <taxon>Bacteria</taxon>
        <taxon>Bacillati</taxon>
        <taxon>Bacillota</taxon>
        <taxon>Clostridia</taxon>
        <taxon>Lutisporales</taxon>
        <taxon>Lutisporaceae</taxon>
        <taxon>Lutispora</taxon>
    </lineage>
</organism>
<proteinExistence type="predicted"/>
<dbReference type="Proteomes" id="UP001651880">
    <property type="component" value="Unassembled WGS sequence"/>
</dbReference>
<dbReference type="InterPro" id="IPR031616">
    <property type="entry name" value="BsrE-like"/>
</dbReference>